<evidence type="ECO:0000259" key="1">
    <source>
        <dbReference type="Pfam" id="PF02627"/>
    </source>
</evidence>
<protein>
    <submittedName>
        <fullName evidence="2">AhpD family alkylhydroperoxidase</fullName>
    </submittedName>
</protein>
<evidence type="ECO:0000313" key="3">
    <source>
        <dbReference type="Proteomes" id="UP000294506"/>
    </source>
</evidence>
<dbReference type="Proteomes" id="UP000294506">
    <property type="component" value="Unassembled WGS sequence"/>
</dbReference>
<reference evidence="2 3" key="1">
    <citation type="submission" date="2019-03" db="EMBL/GenBank/DDBJ databases">
        <title>Genomic Encyclopedia of Type Strains, Phase III (KMG-III): the genomes of soil and plant-associated and newly described type strains.</title>
        <authorList>
            <person name="Whitman W."/>
        </authorList>
    </citation>
    <scope>NUCLEOTIDE SEQUENCE [LARGE SCALE GENOMIC DNA]</scope>
    <source>
        <strain evidence="2 3">DSM 27373</strain>
    </source>
</reference>
<dbReference type="SUPFAM" id="SSF69118">
    <property type="entry name" value="AhpD-like"/>
    <property type="match status" value="1"/>
</dbReference>
<dbReference type="Gene3D" id="1.20.1290.10">
    <property type="entry name" value="AhpD-like"/>
    <property type="match status" value="1"/>
</dbReference>
<dbReference type="InterPro" id="IPR003779">
    <property type="entry name" value="CMD-like"/>
</dbReference>
<comment type="caution">
    <text evidence="2">The sequence shown here is derived from an EMBL/GenBank/DDBJ whole genome shotgun (WGS) entry which is preliminary data.</text>
</comment>
<keyword evidence="3" id="KW-1185">Reference proteome</keyword>
<dbReference type="Pfam" id="PF02627">
    <property type="entry name" value="CMD"/>
    <property type="match status" value="1"/>
</dbReference>
<dbReference type="InterPro" id="IPR004675">
    <property type="entry name" value="AhpD_core"/>
</dbReference>
<dbReference type="PANTHER" id="PTHR35446:SF3">
    <property type="entry name" value="CMD DOMAIN-CONTAINING PROTEIN"/>
    <property type="match status" value="1"/>
</dbReference>
<evidence type="ECO:0000313" key="2">
    <source>
        <dbReference type="EMBL" id="TDS84278.1"/>
    </source>
</evidence>
<dbReference type="RefSeq" id="WP_036473915.1">
    <property type="nucleotide sequence ID" value="NZ_SOAN01000008.1"/>
</dbReference>
<name>A0A4R7FZR6_9MICC</name>
<sequence length="180" mass="19433">MTRAAVQTVETAPESVQPELKDLEQKFGKVLNIHGAMASSPVALQTYIAIQQVIADYGTFDAQTREAIALAVGNVNDCTYCQSAHTQGAKGAGLSEEQTVAIRRGEVDFDPKLHALLEVAREATAEKGNVQDATWQAALDAGWSTEELTELSSHVTVNLYTNYFNHMVKTELDVPAAPSL</sequence>
<dbReference type="NCBIfam" id="TIGR00778">
    <property type="entry name" value="ahpD_dom"/>
    <property type="match status" value="1"/>
</dbReference>
<dbReference type="EMBL" id="SOAN01000008">
    <property type="protein sequence ID" value="TDS84278.1"/>
    <property type="molecule type" value="Genomic_DNA"/>
</dbReference>
<gene>
    <name evidence="2" type="ORF">EV640_108138</name>
</gene>
<dbReference type="InterPro" id="IPR029032">
    <property type="entry name" value="AhpD-like"/>
</dbReference>
<feature type="domain" description="Carboxymuconolactone decarboxylase-like" evidence="1">
    <location>
        <begin position="44"/>
        <end position="121"/>
    </location>
</feature>
<dbReference type="AlphaFoldDB" id="A0A4R7FZR6"/>
<keyword evidence="2" id="KW-0575">Peroxidase</keyword>
<keyword evidence="2" id="KW-0560">Oxidoreductase</keyword>
<organism evidence="2 3">
    <name type="scientific">Nesterenkonia aurantiaca</name>
    <dbReference type="NCBI Taxonomy" id="1436010"/>
    <lineage>
        <taxon>Bacteria</taxon>
        <taxon>Bacillati</taxon>
        <taxon>Actinomycetota</taxon>
        <taxon>Actinomycetes</taxon>
        <taxon>Micrococcales</taxon>
        <taxon>Micrococcaceae</taxon>
        <taxon>Nesterenkonia</taxon>
    </lineage>
</organism>
<dbReference type="PANTHER" id="PTHR35446">
    <property type="entry name" value="SI:CH211-175M2.5"/>
    <property type="match status" value="1"/>
</dbReference>
<accession>A0A4R7FZR6</accession>
<proteinExistence type="predicted"/>
<dbReference type="GO" id="GO:0051920">
    <property type="term" value="F:peroxiredoxin activity"/>
    <property type="evidence" value="ECO:0007669"/>
    <property type="project" value="InterPro"/>
</dbReference>